<comment type="caution">
    <text evidence="6">The sequence shown here is derived from an EMBL/GenBank/DDBJ whole genome shotgun (WGS) entry which is preliminary data.</text>
</comment>
<dbReference type="Pfam" id="PF10272">
    <property type="entry name" value="Tmpp129"/>
    <property type="match status" value="1"/>
</dbReference>
<evidence type="ECO:0000256" key="3">
    <source>
        <dbReference type="ARBA" id="ARBA00022692"/>
    </source>
</evidence>
<keyword evidence="3" id="KW-0812">Transmembrane</keyword>
<keyword evidence="4" id="KW-1133">Transmembrane helix</keyword>
<dbReference type="GO" id="GO:0005783">
    <property type="term" value="C:endoplasmic reticulum"/>
    <property type="evidence" value="ECO:0007669"/>
    <property type="project" value="TreeGrafter"/>
</dbReference>
<dbReference type="GO" id="GO:0061630">
    <property type="term" value="F:ubiquitin protein ligase activity"/>
    <property type="evidence" value="ECO:0007669"/>
    <property type="project" value="InterPro"/>
</dbReference>
<dbReference type="InterPro" id="IPR018801">
    <property type="entry name" value="TM129"/>
</dbReference>
<dbReference type="GO" id="GO:0016567">
    <property type="term" value="P:protein ubiquitination"/>
    <property type="evidence" value="ECO:0007669"/>
    <property type="project" value="InterPro"/>
</dbReference>
<dbReference type="PANTHER" id="PTHR31322">
    <property type="entry name" value="E3 UBIQUITIN-PROTEIN LIGASE TM129"/>
    <property type="match status" value="1"/>
</dbReference>
<gene>
    <name evidence="6" type="ORF">PENTCL1PPCAC_10542</name>
</gene>
<comment type="similarity">
    <text evidence="2">Belongs to the TMEM129 family.</text>
</comment>
<evidence type="ECO:0000256" key="4">
    <source>
        <dbReference type="ARBA" id="ARBA00022989"/>
    </source>
</evidence>
<organism evidence="6 7">
    <name type="scientific">Pristionchus entomophagus</name>
    <dbReference type="NCBI Taxonomy" id="358040"/>
    <lineage>
        <taxon>Eukaryota</taxon>
        <taxon>Metazoa</taxon>
        <taxon>Ecdysozoa</taxon>
        <taxon>Nematoda</taxon>
        <taxon>Chromadorea</taxon>
        <taxon>Rhabditida</taxon>
        <taxon>Rhabditina</taxon>
        <taxon>Diplogasteromorpha</taxon>
        <taxon>Diplogasteroidea</taxon>
        <taxon>Neodiplogasteridae</taxon>
        <taxon>Pristionchus</taxon>
    </lineage>
</organism>
<name>A0AAV5T1E2_9BILA</name>
<evidence type="ECO:0000256" key="2">
    <source>
        <dbReference type="ARBA" id="ARBA00007332"/>
    </source>
</evidence>
<keyword evidence="5" id="KW-0472">Membrane</keyword>
<dbReference type="GO" id="GO:0016020">
    <property type="term" value="C:membrane"/>
    <property type="evidence" value="ECO:0007669"/>
    <property type="project" value="UniProtKB-SubCell"/>
</dbReference>
<feature type="non-terminal residue" evidence="6">
    <location>
        <position position="1"/>
    </location>
</feature>
<evidence type="ECO:0000256" key="1">
    <source>
        <dbReference type="ARBA" id="ARBA00004141"/>
    </source>
</evidence>
<protein>
    <recommendedName>
        <fullName evidence="8">RING-type domain-containing protein</fullName>
    </recommendedName>
</protein>
<evidence type="ECO:0000313" key="7">
    <source>
        <dbReference type="Proteomes" id="UP001432027"/>
    </source>
</evidence>
<proteinExistence type="inferred from homology"/>
<comment type="subcellular location">
    <subcellularLocation>
        <location evidence="1">Membrane</location>
        <topology evidence="1">Multi-pass membrane protein</topology>
    </subcellularLocation>
</comment>
<evidence type="ECO:0008006" key="8">
    <source>
        <dbReference type="Google" id="ProtNLM"/>
    </source>
</evidence>
<sequence>FSSLDLCFGCNTNQSNVVREKMCDFILLFSTDSCDICTCPPTWCGECLGRVFAAAQPEGEPESWMEGTASCPTCRATFCANDVLLIVDD</sequence>
<evidence type="ECO:0000313" key="6">
    <source>
        <dbReference type="EMBL" id="GMS88367.1"/>
    </source>
</evidence>
<keyword evidence="7" id="KW-1185">Reference proteome</keyword>
<dbReference type="Proteomes" id="UP001432027">
    <property type="component" value="Unassembled WGS sequence"/>
</dbReference>
<feature type="non-terminal residue" evidence="6">
    <location>
        <position position="89"/>
    </location>
</feature>
<accession>A0AAV5T1E2</accession>
<dbReference type="EMBL" id="BTSX01000003">
    <property type="protein sequence ID" value="GMS88367.1"/>
    <property type="molecule type" value="Genomic_DNA"/>
</dbReference>
<dbReference type="AlphaFoldDB" id="A0AAV5T1E2"/>
<evidence type="ECO:0000256" key="5">
    <source>
        <dbReference type="ARBA" id="ARBA00023136"/>
    </source>
</evidence>
<dbReference type="PANTHER" id="PTHR31322:SF2">
    <property type="entry name" value="E3 UBIQUITIN-PROTEIN LIGASE TM129"/>
    <property type="match status" value="1"/>
</dbReference>
<reference evidence="6" key="1">
    <citation type="submission" date="2023-10" db="EMBL/GenBank/DDBJ databases">
        <title>Genome assembly of Pristionchus species.</title>
        <authorList>
            <person name="Yoshida K."/>
            <person name="Sommer R.J."/>
        </authorList>
    </citation>
    <scope>NUCLEOTIDE SEQUENCE</scope>
    <source>
        <strain evidence="6">RS0144</strain>
    </source>
</reference>